<evidence type="ECO:0000256" key="2">
    <source>
        <dbReference type="ARBA" id="ARBA00022723"/>
    </source>
</evidence>
<dbReference type="SUPFAM" id="SSF55486">
    <property type="entry name" value="Metalloproteases ('zincins'), catalytic domain"/>
    <property type="match status" value="1"/>
</dbReference>
<proteinExistence type="predicted"/>
<dbReference type="InterPro" id="IPR024079">
    <property type="entry name" value="MetalloPept_cat_dom_sf"/>
</dbReference>
<dbReference type="Pfam" id="PF00413">
    <property type="entry name" value="Peptidase_M10"/>
    <property type="match status" value="1"/>
</dbReference>
<dbReference type="GO" id="GO:0006508">
    <property type="term" value="P:proteolysis"/>
    <property type="evidence" value="ECO:0007669"/>
    <property type="project" value="UniProtKB-KW"/>
</dbReference>
<dbReference type="Gene3D" id="3.40.390.10">
    <property type="entry name" value="Collagenase (Catalytic Domain)"/>
    <property type="match status" value="1"/>
</dbReference>
<dbReference type="GO" id="GO:0004222">
    <property type="term" value="F:metalloendopeptidase activity"/>
    <property type="evidence" value="ECO:0007669"/>
    <property type="project" value="InterPro"/>
</dbReference>
<keyword evidence="1" id="KW-0645">Protease</keyword>
<gene>
    <name evidence="6" type="ORF">UFOPK3662_03895</name>
</gene>
<name>A0A6J7LHS8_9ZZZZ</name>
<protein>
    <submittedName>
        <fullName evidence="6">Unannotated protein</fullName>
    </submittedName>
</protein>
<feature type="domain" description="Peptidase M10 metallopeptidase" evidence="5">
    <location>
        <begin position="154"/>
        <end position="238"/>
    </location>
</feature>
<evidence type="ECO:0000313" key="6">
    <source>
        <dbReference type="EMBL" id="CAB4966712.1"/>
    </source>
</evidence>
<reference evidence="6" key="1">
    <citation type="submission" date="2020-05" db="EMBL/GenBank/DDBJ databases">
        <authorList>
            <person name="Chiriac C."/>
            <person name="Salcher M."/>
            <person name="Ghai R."/>
            <person name="Kavagutti S V."/>
        </authorList>
    </citation>
    <scope>NUCLEOTIDE SEQUENCE</scope>
</reference>
<evidence type="ECO:0000256" key="3">
    <source>
        <dbReference type="ARBA" id="ARBA00022801"/>
    </source>
</evidence>
<evidence type="ECO:0000256" key="4">
    <source>
        <dbReference type="ARBA" id="ARBA00022833"/>
    </source>
</evidence>
<keyword evidence="4" id="KW-0862">Zinc</keyword>
<evidence type="ECO:0000259" key="5">
    <source>
        <dbReference type="Pfam" id="PF00413"/>
    </source>
</evidence>
<dbReference type="GO" id="GO:0008270">
    <property type="term" value="F:zinc ion binding"/>
    <property type="evidence" value="ECO:0007669"/>
    <property type="project" value="InterPro"/>
</dbReference>
<dbReference type="InterPro" id="IPR001818">
    <property type="entry name" value="Pept_M10_metallopeptidase"/>
</dbReference>
<keyword evidence="3" id="KW-0378">Hydrolase</keyword>
<dbReference type="GO" id="GO:0031012">
    <property type="term" value="C:extracellular matrix"/>
    <property type="evidence" value="ECO:0007669"/>
    <property type="project" value="InterPro"/>
</dbReference>
<dbReference type="EMBL" id="CAFBMW010000064">
    <property type="protein sequence ID" value="CAB4966712.1"/>
    <property type="molecule type" value="Genomic_DNA"/>
</dbReference>
<organism evidence="6">
    <name type="scientific">freshwater metagenome</name>
    <dbReference type="NCBI Taxonomy" id="449393"/>
    <lineage>
        <taxon>unclassified sequences</taxon>
        <taxon>metagenomes</taxon>
        <taxon>ecological metagenomes</taxon>
    </lineage>
</organism>
<accession>A0A6J7LHS8</accession>
<sequence>MPRRHRSTSVSVVLTVALLAAVVLLHPSSQMQNVRSLVGLGQERVLPAPPIESLGGAYAFSATQPRSGEPVGWDPCTEVEYAVNPAGMPEGMRPLVERAVDRISAATGLAFEDAGDTDRRPFTGPLVRLGGGRPVVIGWGDDAEFPGLAGPVAGLGGAAAEDGAQGRRYYVTGGIVLDVDAFTDAAVAQQPRMVEAIVVHELAHVVGLDHVAEPMELMFADNTGQVELGAGDREGLARLGSVPCG</sequence>
<dbReference type="AlphaFoldDB" id="A0A6J7LHS8"/>
<evidence type="ECO:0000256" key="1">
    <source>
        <dbReference type="ARBA" id="ARBA00022670"/>
    </source>
</evidence>
<keyword evidence="2" id="KW-0479">Metal-binding</keyword>